<dbReference type="EMBL" id="RBLG01000001">
    <property type="protein sequence ID" value="RKS55223.1"/>
    <property type="molecule type" value="Genomic_DNA"/>
</dbReference>
<keyword evidence="3" id="KW-1185">Reference proteome</keyword>
<proteinExistence type="predicted"/>
<accession>A0A495PY55</accession>
<dbReference type="InterPro" id="IPR025366">
    <property type="entry name" value="DUF4270"/>
</dbReference>
<dbReference type="Pfam" id="PF14092">
    <property type="entry name" value="DUF4270"/>
    <property type="match status" value="1"/>
</dbReference>
<organism evidence="2 3">
    <name type="scientific">Gillisia mitskevichiae</name>
    <dbReference type="NCBI Taxonomy" id="270921"/>
    <lineage>
        <taxon>Bacteria</taxon>
        <taxon>Pseudomonadati</taxon>
        <taxon>Bacteroidota</taxon>
        <taxon>Flavobacteriia</taxon>
        <taxon>Flavobacteriales</taxon>
        <taxon>Flavobacteriaceae</taxon>
        <taxon>Gillisia</taxon>
    </lineage>
</organism>
<gene>
    <name evidence="2" type="ORF">BC962_0182</name>
</gene>
<dbReference type="RefSeq" id="WP_121344055.1">
    <property type="nucleotide sequence ID" value="NZ_RBLG01000001.1"/>
</dbReference>
<protein>
    <submittedName>
        <fullName evidence="2">Uncharacterized protein DUF4270</fullName>
    </submittedName>
</protein>
<comment type="caution">
    <text evidence="2">The sequence shown here is derived from an EMBL/GenBank/DDBJ whole genome shotgun (WGS) entry which is preliminary data.</text>
</comment>
<evidence type="ECO:0000313" key="2">
    <source>
        <dbReference type="EMBL" id="RKS55223.1"/>
    </source>
</evidence>
<feature type="signal peptide" evidence="1">
    <location>
        <begin position="1"/>
        <end position="24"/>
    </location>
</feature>
<sequence length="529" mass="58434">MIFLKRARLAPIALLLVLAFTSCDNDYNTIGGRLIGQFDSIPSYEAGVSGYSAKLGPVQTNALPVNLLGVYNDPVYGQQVANVLTQLSLSSNNPQFGTQAVVDSVVLTLPYFSTELETLENGNISYQLDSLFGSSPYKLTVSRSNFYLNNFDPDADFAAAQKYYSNQGSTFENSLIGTPLYTNENFVPSELGVVYEVINEQGELDTINASPRLRANLPVQFFQDNIINKEGSLELSNNNNFNNFIRGLYFKAEPVNSKGNMLLLNFANADAGITVYYTSQVEDSSDSDEDGDTTDLIARPSSFKLSFGPNTVNTFSQDFPEGITSEISQSNAEIGAKNLFLKGGEGTVSVIELFEDELELEELRTKNWLINEANLTFFVDQERVQSVDSEPERIYLYNLKTNEQLFDYLVDPSLSAENPLNSLISHSSRLVRDDSGAGVSYKIRITEHVKNILNKDSTNVKLGLVVTKNINLVSSSALKTPVAIDTDNKITRVPRAAVIEPKGTVLHGNLSPDVDKRIKFNIYYTETNN</sequence>
<dbReference type="PROSITE" id="PS51257">
    <property type="entry name" value="PROKAR_LIPOPROTEIN"/>
    <property type="match status" value="1"/>
</dbReference>
<evidence type="ECO:0000313" key="3">
    <source>
        <dbReference type="Proteomes" id="UP000276282"/>
    </source>
</evidence>
<keyword evidence="1" id="KW-0732">Signal</keyword>
<dbReference type="OrthoDB" id="1466062at2"/>
<reference evidence="2 3" key="1">
    <citation type="submission" date="2018-10" db="EMBL/GenBank/DDBJ databases">
        <title>Genomic Encyclopedia of Archaeal and Bacterial Type Strains, Phase II (KMG-II): from individual species to whole genera.</title>
        <authorList>
            <person name="Goeker M."/>
        </authorList>
    </citation>
    <scope>NUCLEOTIDE SEQUENCE [LARGE SCALE GENOMIC DNA]</scope>
    <source>
        <strain evidence="2 3">DSM 19839</strain>
    </source>
</reference>
<evidence type="ECO:0000256" key="1">
    <source>
        <dbReference type="SAM" id="SignalP"/>
    </source>
</evidence>
<name>A0A495PY55_9FLAO</name>
<feature type="chain" id="PRO_5019790034" evidence="1">
    <location>
        <begin position="25"/>
        <end position="529"/>
    </location>
</feature>
<dbReference type="Proteomes" id="UP000276282">
    <property type="component" value="Unassembled WGS sequence"/>
</dbReference>
<dbReference type="AlphaFoldDB" id="A0A495PY55"/>